<dbReference type="Proteomes" id="UP000694924">
    <property type="component" value="Unplaced"/>
</dbReference>
<evidence type="ECO:0000313" key="3">
    <source>
        <dbReference type="RefSeq" id="XP_015174084.1"/>
    </source>
</evidence>
<evidence type="ECO:0000313" key="2">
    <source>
        <dbReference type="Proteomes" id="UP000694924"/>
    </source>
</evidence>
<keyword evidence="2" id="KW-1185">Reference proteome</keyword>
<sequence>MFEEESSRNSNEILIEEVLTNIWEITVKIKRELDAINELVKENGNFCSAVVHTNQSLLKILEGKGIDLSAIEEEEEEEEEKEEEEKNNGENSNSSYFESENGSNIVRPLEPVINRFSKIPEKS</sequence>
<feature type="region of interest" description="Disordered" evidence="1">
    <location>
        <begin position="72"/>
        <end position="103"/>
    </location>
</feature>
<dbReference type="RefSeq" id="XP_015174084.1">
    <property type="nucleotide sequence ID" value="XM_015318598.1"/>
</dbReference>
<reference evidence="3" key="1">
    <citation type="submission" date="2025-08" db="UniProtKB">
        <authorList>
            <consortium name="RefSeq"/>
        </authorList>
    </citation>
    <scope>IDENTIFICATION</scope>
    <source>
        <tissue evidence="3">Whole body</tissue>
    </source>
</reference>
<name>A0ABM1I1J7_POLDO</name>
<protein>
    <submittedName>
        <fullName evidence="3">Uncharacterized protein LOC107065158</fullName>
    </submittedName>
</protein>
<organism evidence="2 3">
    <name type="scientific">Polistes dominula</name>
    <name type="common">European paper wasp</name>
    <name type="synonym">Vespa dominula</name>
    <dbReference type="NCBI Taxonomy" id="743375"/>
    <lineage>
        <taxon>Eukaryota</taxon>
        <taxon>Metazoa</taxon>
        <taxon>Ecdysozoa</taxon>
        <taxon>Arthropoda</taxon>
        <taxon>Hexapoda</taxon>
        <taxon>Insecta</taxon>
        <taxon>Pterygota</taxon>
        <taxon>Neoptera</taxon>
        <taxon>Endopterygota</taxon>
        <taxon>Hymenoptera</taxon>
        <taxon>Apocrita</taxon>
        <taxon>Aculeata</taxon>
        <taxon>Vespoidea</taxon>
        <taxon>Vespidae</taxon>
        <taxon>Polistinae</taxon>
        <taxon>Polistini</taxon>
        <taxon>Polistes</taxon>
    </lineage>
</organism>
<feature type="compositionally biased region" description="Low complexity" evidence="1">
    <location>
        <begin position="89"/>
        <end position="103"/>
    </location>
</feature>
<proteinExistence type="predicted"/>
<accession>A0ABM1I1J7</accession>
<gene>
    <name evidence="3" type="primary">LOC107065158</name>
</gene>
<feature type="compositionally biased region" description="Acidic residues" evidence="1">
    <location>
        <begin position="72"/>
        <end position="85"/>
    </location>
</feature>
<evidence type="ECO:0000256" key="1">
    <source>
        <dbReference type="SAM" id="MobiDB-lite"/>
    </source>
</evidence>
<dbReference type="GeneID" id="107065158"/>